<gene>
    <name evidence="1" type="ORF">CBP31_04870</name>
</gene>
<dbReference type="KEGG" id="opf:CBP31_04870"/>
<evidence type="ECO:0000313" key="1">
    <source>
        <dbReference type="EMBL" id="ART82037.1"/>
    </source>
</evidence>
<protein>
    <submittedName>
        <fullName evidence="1">Uncharacterized protein</fullName>
    </submittedName>
</protein>
<dbReference type="RefSeq" id="WP_087035125.1">
    <property type="nucleotide sequence ID" value="NZ_CP021377.1"/>
</dbReference>
<sequence>MRTIKMLFFGGIMYKYLYGKWDVLKGLVEENASIRFCDIRHYSRLENENMRDDEAFKKFEFSPGSITLNFAGIDFPPEDFASNIKFRLPTRHCLCICLSNKKNDEELFEEFNADVCIEFNVEYLIEFMKFLFEEKLGGEVIAKNVTYYTDNAGISYLPANEAVFTKHYRYQHEDEFRIVAFLPYDEKTVIHHGEQKIEAFKACTCSEDEISQGNCKCYFAFFHNGLPDGFKSYVGEVFKKN</sequence>
<dbReference type="Proteomes" id="UP000243937">
    <property type="component" value="Chromosome"/>
</dbReference>
<reference evidence="1 2" key="1">
    <citation type="journal article" date="2014" name="Int. J. Syst. Evol. Microbiol.">
        <title>Oceanisphaera profunda sp. nov., a marine bacterium isolated from deep-sea sediment, and emended description of the genus Oceanisphaera.</title>
        <authorList>
            <person name="Xu Z."/>
            <person name="Zhang X.Y."/>
            <person name="Su H.N."/>
            <person name="Yu Z.C."/>
            <person name="Liu C."/>
            <person name="Li H."/>
            <person name="Chen X.L."/>
            <person name="Song X.Y."/>
            <person name="Xie B.B."/>
            <person name="Qin Q.L."/>
            <person name="Zhou B.C."/>
            <person name="Shi M."/>
            <person name="Huang Y."/>
            <person name="Zhang Y.Z."/>
        </authorList>
    </citation>
    <scope>NUCLEOTIDE SEQUENCE [LARGE SCALE GENOMIC DNA]</scope>
    <source>
        <strain evidence="1 2">SM1222</strain>
    </source>
</reference>
<keyword evidence="2" id="KW-1185">Reference proteome</keyword>
<proteinExistence type="predicted"/>
<accession>A0A1Y0D497</accession>
<dbReference type="EMBL" id="CP021377">
    <property type="protein sequence ID" value="ART82037.1"/>
    <property type="molecule type" value="Genomic_DNA"/>
</dbReference>
<dbReference type="AlphaFoldDB" id="A0A1Y0D497"/>
<evidence type="ECO:0000313" key="2">
    <source>
        <dbReference type="Proteomes" id="UP000243937"/>
    </source>
</evidence>
<name>A0A1Y0D497_9GAMM</name>
<organism evidence="1 2">
    <name type="scientific">Oceanisphaera profunda</name>
    <dbReference type="NCBI Taxonomy" id="1416627"/>
    <lineage>
        <taxon>Bacteria</taxon>
        <taxon>Pseudomonadati</taxon>
        <taxon>Pseudomonadota</taxon>
        <taxon>Gammaproteobacteria</taxon>
        <taxon>Aeromonadales</taxon>
        <taxon>Aeromonadaceae</taxon>
        <taxon>Oceanisphaera</taxon>
    </lineage>
</organism>
<dbReference type="OrthoDB" id="6548237at2"/>